<dbReference type="Pfam" id="PF00072">
    <property type="entry name" value="Response_reg"/>
    <property type="match status" value="1"/>
</dbReference>
<dbReference type="PANTHER" id="PTHR48111">
    <property type="entry name" value="REGULATOR OF RPOS"/>
    <property type="match status" value="1"/>
</dbReference>
<dbReference type="Proteomes" id="UP000274346">
    <property type="component" value="Chromosome"/>
</dbReference>
<reference evidence="8 9" key="1">
    <citation type="submission" date="2018-12" db="EMBL/GenBank/DDBJ databases">
        <authorList>
            <consortium name="Pathogen Informatics"/>
        </authorList>
    </citation>
    <scope>NUCLEOTIDE SEQUENCE [LARGE SCALE GENOMIC DNA]</scope>
    <source>
        <strain evidence="8 9">NCTC13098</strain>
    </source>
</reference>
<name>A0A3P8KEH3_RAOTE</name>
<evidence type="ECO:0000256" key="3">
    <source>
        <dbReference type="ARBA" id="ARBA00023015"/>
    </source>
</evidence>
<sequence length="76" mass="8675">MLLCQQIQRKYKTPVILLTAKDALDDRVSGLEMGADDYVVKPFEPRELLARIHTVLRRAGERMGHSIRLTNCPIGR</sequence>
<feature type="domain" description="Response regulatory" evidence="7">
    <location>
        <begin position="1"/>
        <end position="56"/>
    </location>
</feature>
<dbReference type="InterPro" id="IPR011006">
    <property type="entry name" value="CheY-like_superfamily"/>
</dbReference>
<evidence type="ECO:0000256" key="1">
    <source>
        <dbReference type="ARBA" id="ARBA00022553"/>
    </source>
</evidence>
<dbReference type="GO" id="GO:0032993">
    <property type="term" value="C:protein-DNA complex"/>
    <property type="evidence" value="ECO:0007669"/>
    <property type="project" value="TreeGrafter"/>
</dbReference>
<keyword evidence="3" id="KW-0805">Transcription regulation</keyword>
<evidence type="ECO:0000259" key="7">
    <source>
        <dbReference type="PROSITE" id="PS50110"/>
    </source>
</evidence>
<keyword evidence="4" id="KW-0238">DNA-binding</keyword>
<gene>
    <name evidence="8" type="primary">walR_1</name>
    <name evidence="8" type="ORF">NCTC13098_03661</name>
</gene>
<evidence type="ECO:0000256" key="4">
    <source>
        <dbReference type="ARBA" id="ARBA00023125"/>
    </source>
</evidence>
<dbReference type="GO" id="GO:0000976">
    <property type="term" value="F:transcription cis-regulatory region binding"/>
    <property type="evidence" value="ECO:0007669"/>
    <property type="project" value="TreeGrafter"/>
</dbReference>
<evidence type="ECO:0000313" key="9">
    <source>
        <dbReference type="Proteomes" id="UP000274346"/>
    </source>
</evidence>
<dbReference type="SUPFAM" id="SSF52172">
    <property type="entry name" value="CheY-like"/>
    <property type="match status" value="1"/>
</dbReference>
<keyword evidence="5" id="KW-0804">Transcription</keyword>
<proteinExistence type="predicted"/>
<evidence type="ECO:0000256" key="5">
    <source>
        <dbReference type="ARBA" id="ARBA00023163"/>
    </source>
</evidence>
<dbReference type="Gene3D" id="6.10.250.690">
    <property type="match status" value="1"/>
</dbReference>
<evidence type="ECO:0000256" key="2">
    <source>
        <dbReference type="ARBA" id="ARBA00023012"/>
    </source>
</evidence>
<organism evidence="8 9">
    <name type="scientific">Raoultella terrigena</name>
    <name type="common">Klebsiella terrigena</name>
    <dbReference type="NCBI Taxonomy" id="577"/>
    <lineage>
        <taxon>Bacteria</taxon>
        <taxon>Pseudomonadati</taxon>
        <taxon>Pseudomonadota</taxon>
        <taxon>Gammaproteobacteria</taxon>
        <taxon>Enterobacterales</taxon>
        <taxon>Enterobacteriaceae</taxon>
        <taxon>Klebsiella/Raoultella group</taxon>
        <taxon>Raoultella</taxon>
    </lineage>
</organism>
<accession>A0A3P8KEH3</accession>
<dbReference type="KEGG" id="rtg:NCTC13098_03661"/>
<protein>
    <submittedName>
        <fullName evidence="8">Transcriptional regulatory protein walR</fullName>
    </submittedName>
</protein>
<dbReference type="PROSITE" id="PS50110">
    <property type="entry name" value="RESPONSE_REGULATORY"/>
    <property type="match status" value="1"/>
</dbReference>
<dbReference type="GO" id="GO:0000156">
    <property type="term" value="F:phosphorelay response regulator activity"/>
    <property type="evidence" value="ECO:0007669"/>
    <property type="project" value="TreeGrafter"/>
</dbReference>
<keyword evidence="2" id="KW-0902">Two-component regulatory system</keyword>
<evidence type="ECO:0000256" key="6">
    <source>
        <dbReference type="PROSITE-ProRule" id="PRU00169"/>
    </source>
</evidence>
<dbReference type="InterPro" id="IPR001789">
    <property type="entry name" value="Sig_transdc_resp-reg_receiver"/>
</dbReference>
<dbReference type="GO" id="GO:0006355">
    <property type="term" value="P:regulation of DNA-templated transcription"/>
    <property type="evidence" value="ECO:0007669"/>
    <property type="project" value="TreeGrafter"/>
</dbReference>
<evidence type="ECO:0000313" key="8">
    <source>
        <dbReference type="EMBL" id="VDR27295.1"/>
    </source>
</evidence>
<dbReference type="GO" id="GO:0005829">
    <property type="term" value="C:cytosol"/>
    <property type="evidence" value="ECO:0007669"/>
    <property type="project" value="TreeGrafter"/>
</dbReference>
<dbReference type="InterPro" id="IPR039420">
    <property type="entry name" value="WalR-like"/>
</dbReference>
<keyword evidence="1" id="KW-0597">Phosphoprotein</keyword>
<dbReference type="AlphaFoldDB" id="A0A3P8KEH3"/>
<dbReference type="PANTHER" id="PTHR48111:SF1">
    <property type="entry name" value="TWO-COMPONENT RESPONSE REGULATOR ORR33"/>
    <property type="match status" value="1"/>
</dbReference>
<comment type="caution">
    <text evidence="6">Lacks conserved residue(s) required for the propagation of feature annotation.</text>
</comment>
<dbReference type="EMBL" id="LR131271">
    <property type="protein sequence ID" value="VDR27295.1"/>
    <property type="molecule type" value="Genomic_DNA"/>
</dbReference>